<dbReference type="AlphaFoldDB" id="A0AAV1D723"/>
<feature type="compositionally biased region" description="Polar residues" evidence="1">
    <location>
        <begin position="142"/>
        <end position="152"/>
    </location>
</feature>
<evidence type="ECO:0000256" key="1">
    <source>
        <dbReference type="SAM" id="MobiDB-lite"/>
    </source>
</evidence>
<reference evidence="2" key="1">
    <citation type="submission" date="2023-03" db="EMBL/GenBank/DDBJ databases">
        <authorList>
            <person name="Julca I."/>
        </authorList>
    </citation>
    <scope>NUCLEOTIDE SEQUENCE</scope>
</reference>
<keyword evidence="3" id="KW-1185">Reference proteome</keyword>
<organism evidence="2 3">
    <name type="scientific">Oldenlandia corymbosa var. corymbosa</name>
    <dbReference type="NCBI Taxonomy" id="529605"/>
    <lineage>
        <taxon>Eukaryota</taxon>
        <taxon>Viridiplantae</taxon>
        <taxon>Streptophyta</taxon>
        <taxon>Embryophyta</taxon>
        <taxon>Tracheophyta</taxon>
        <taxon>Spermatophyta</taxon>
        <taxon>Magnoliopsida</taxon>
        <taxon>eudicotyledons</taxon>
        <taxon>Gunneridae</taxon>
        <taxon>Pentapetalae</taxon>
        <taxon>asterids</taxon>
        <taxon>lamiids</taxon>
        <taxon>Gentianales</taxon>
        <taxon>Rubiaceae</taxon>
        <taxon>Rubioideae</taxon>
        <taxon>Spermacoceae</taxon>
        <taxon>Hedyotis-Oldenlandia complex</taxon>
        <taxon>Oldenlandia</taxon>
    </lineage>
</organism>
<feature type="region of interest" description="Disordered" evidence="1">
    <location>
        <begin position="1"/>
        <end position="26"/>
    </location>
</feature>
<sequence>MARSRAVADETAKESQGDANSSHLETLDSRVSEIGLKFDQLIALMTEREVESRRVATERDARLDKLIDMFAAQQVRNSEKAPVTGASPVTDRSPPESPAVDRPPFTPIGTDTPRASFKSALEKGNRRTPTDSGQVDKENSPIAGNSGNSGRNNLPPELIVAGGTQGNSGLGNPARNGQQGKGVVAPMCGLKEEIKSMVRMWNPKTLDVAFDVAICQERNLAAWFSIGLIDTGQSGSVLVPPDQNKDQTKTLLHPVSSGD</sequence>
<evidence type="ECO:0000313" key="3">
    <source>
        <dbReference type="Proteomes" id="UP001161247"/>
    </source>
</evidence>
<protein>
    <submittedName>
        <fullName evidence="2">OLC1v1000722C1</fullName>
    </submittedName>
</protein>
<accession>A0AAV1D723</accession>
<feature type="compositionally biased region" description="Basic and acidic residues" evidence="1">
    <location>
        <begin position="1"/>
        <end position="16"/>
    </location>
</feature>
<gene>
    <name evidence="2" type="ORF">OLC1_LOCUS11792</name>
</gene>
<dbReference type="Proteomes" id="UP001161247">
    <property type="component" value="Chromosome 4"/>
</dbReference>
<feature type="region of interest" description="Disordered" evidence="1">
    <location>
        <begin position="77"/>
        <end position="180"/>
    </location>
</feature>
<evidence type="ECO:0000313" key="2">
    <source>
        <dbReference type="EMBL" id="CAI9102447.1"/>
    </source>
</evidence>
<name>A0AAV1D723_OLDCO</name>
<dbReference type="EMBL" id="OX459121">
    <property type="protein sequence ID" value="CAI9102447.1"/>
    <property type="molecule type" value="Genomic_DNA"/>
</dbReference>
<proteinExistence type="predicted"/>
<feature type="region of interest" description="Disordered" evidence="1">
    <location>
        <begin position="238"/>
        <end position="259"/>
    </location>
</feature>
<feature type="compositionally biased region" description="Basic and acidic residues" evidence="1">
    <location>
        <begin position="120"/>
        <end position="139"/>
    </location>
</feature>